<dbReference type="GO" id="GO:0005886">
    <property type="term" value="C:plasma membrane"/>
    <property type="evidence" value="ECO:0007669"/>
    <property type="project" value="UniProtKB-SubCell"/>
</dbReference>
<feature type="domain" description="Glycosyltransferase RgtA/B/C/D-like" evidence="9">
    <location>
        <begin position="59"/>
        <end position="219"/>
    </location>
</feature>
<evidence type="ECO:0000256" key="2">
    <source>
        <dbReference type="ARBA" id="ARBA00022475"/>
    </source>
</evidence>
<dbReference type="AlphaFoldDB" id="A0A7W6J4I1"/>
<evidence type="ECO:0000256" key="6">
    <source>
        <dbReference type="ARBA" id="ARBA00022989"/>
    </source>
</evidence>
<proteinExistence type="predicted"/>
<name>A0A7W6J4I1_9HYPH</name>
<evidence type="ECO:0000256" key="4">
    <source>
        <dbReference type="ARBA" id="ARBA00022679"/>
    </source>
</evidence>
<feature type="transmembrane region" description="Helical" evidence="8">
    <location>
        <begin position="292"/>
        <end position="311"/>
    </location>
</feature>
<keyword evidence="7 8" id="KW-0472">Membrane</keyword>
<gene>
    <name evidence="10" type="ORF">GGR23_001818</name>
</gene>
<feature type="transmembrane region" description="Helical" evidence="8">
    <location>
        <begin position="80"/>
        <end position="101"/>
    </location>
</feature>
<dbReference type="PANTHER" id="PTHR33908:SF9">
    <property type="entry name" value="BLL5595 PROTEIN"/>
    <property type="match status" value="1"/>
</dbReference>
<dbReference type="InterPro" id="IPR038731">
    <property type="entry name" value="RgtA/B/C-like"/>
</dbReference>
<evidence type="ECO:0000256" key="7">
    <source>
        <dbReference type="ARBA" id="ARBA00023136"/>
    </source>
</evidence>
<feature type="transmembrane region" description="Helical" evidence="8">
    <location>
        <begin position="245"/>
        <end position="263"/>
    </location>
</feature>
<dbReference type="GO" id="GO:0016763">
    <property type="term" value="F:pentosyltransferase activity"/>
    <property type="evidence" value="ECO:0007669"/>
    <property type="project" value="TreeGrafter"/>
</dbReference>
<feature type="transmembrane region" description="Helical" evidence="8">
    <location>
        <begin position="159"/>
        <end position="185"/>
    </location>
</feature>
<feature type="transmembrane region" description="Helical" evidence="8">
    <location>
        <begin position="108"/>
        <end position="128"/>
    </location>
</feature>
<reference evidence="10 11" key="1">
    <citation type="submission" date="2020-08" db="EMBL/GenBank/DDBJ databases">
        <title>Genomic Encyclopedia of Type Strains, Phase IV (KMG-IV): sequencing the most valuable type-strain genomes for metagenomic binning, comparative biology and taxonomic classification.</title>
        <authorList>
            <person name="Goeker M."/>
        </authorList>
    </citation>
    <scope>NUCLEOTIDE SEQUENCE [LARGE SCALE GENOMIC DNA]</scope>
    <source>
        <strain evidence="10 11">DSM 29853</strain>
    </source>
</reference>
<evidence type="ECO:0000313" key="11">
    <source>
        <dbReference type="Proteomes" id="UP000528286"/>
    </source>
</evidence>
<evidence type="ECO:0000259" key="9">
    <source>
        <dbReference type="Pfam" id="PF13231"/>
    </source>
</evidence>
<comment type="subcellular location">
    <subcellularLocation>
        <location evidence="1">Cell membrane</location>
        <topology evidence="1">Multi-pass membrane protein</topology>
    </subcellularLocation>
</comment>
<evidence type="ECO:0000256" key="5">
    <source>
        <dbReference type="ARBA" id="ARBA00022692"/>
    </source>
</evidence>
<keyword evidence="11" id="KW-1185">Reference proteome</keyword>
<keyword evidence="5 8" id="KW-0812">Transmembrane</keyword>
<feature type="transmembrane region" description="Helical" evidence="8">
    <location>
        <begin position="317"/>
        <end position="335"/>
    </location>
</feature>
<evidence type="ECO:0000313" key="10">
    <source>
        <dbReference type="EMBL" id="MBB4064631.1"/>
    </source>
</evidence>
<accession>A0A7W6J4I1</accession>
<evidence type="ECO:0000256" key="3">
    <source>
        <dbReference type="ARBA" id="ARBA00022676"/>
    </source>
</evidence>
<dbReference type="Proteomes" id="UP000528286">
    <property type="component" value="Unassembled WGS sequence"/>
</dbReference>
<comment type="caution">
    <text evidence="10">The sequence shown here is derived from an EMBL/GenBank/DDBJ whole genome shotgun (WGS) entry which is preliminary data.</text>
</comment>
<dbReference type="PANTHER" id="PTHR33908">
    <property type="entry name" value="MANNOSYLTRANSFERASE YKCB-RELATED"/>
    <property type="match status" value="1"/>
</dbReference>
<dbReference type="InterPro" id="IPR050297">
    <property type="entry name" value="LipidA_mod_glycosyltrf_83"/>
</dbReference>
<dbReference type="Pfam" id="PF13231">
    <property type="entry name" value="PMT_2"/>
    <property type="match status" value="1"/>
</dbReference>
<feature type="transmembrane region" description="Helical" evidence="8">
    <location>
        <begin position="12"/>
        <end position="32"/>
    </location>
</feature>
<keyword evidence="4 10" id="KW-0808">Transferase</keyword>
<dbReference type="GO" id="GO:0009103">
    <property type="term" value="P:lipopolysaccharide biosynthetic process"/>
    <property type="evidence" value="ECO:0007669"/>
    <property type="project" value="UniProtKB-ARBA"/>
</dbReference>
<protein>
    <submittedName>
        <fullName evidence="10">4-amino-4-deoxy-L-arabinose transferase-like glycosyltransferase</fullName>
    </submittedName>
</protein>
<dbReference type="RefSeq" id="WP_183365888.1">
    <property type="nucleotide sequence ID" value="NZ_JACIEZ010000003.1"/>
</dbReference>
<feature type="transmembrane region" description="Helical" evidence="8">
    <location>
        <begin position="197"/>
        <end position="221"/>
    </location>
</feature>
<organism evidence="10 11">
    <name type="scientific">Gellertiella hungarica</name>
    <dbReference type="NCBI Taxonomy" id="1572859"/>
    <lineage>
        <taxon>Bacteria</taxon>
        <taxon>Pseudomonadati</taxon>
        <taxon>Pseudomonadota</taxon>
        <taxon>Alphaproteobacteria</taxon>
        <taxon>Hyphomicrobiales</taxon>
        <taxon>Rhizobiaceae</taxon>
        <taxon>Gellertiella</taxon>
    </lineage>
</organism>
<evidence type="ECO:0000256" key="8">
    <source>
        <dbReference type="SAM" id="Phobius"/>
    </source>
</evidence>
<keyword evidence="2" id="KW-1003">Cell membrane</keyword>
<keyword evidence="3" id="KW-0328">Glycosyltransferase</keyword>
<evidence type="ECO:0000256" key="1">
    <source>
        <dbReference type="ARBA" id="ARBA00004651"/>
    </source>
</evidence>
<dbReference type="EMBL" id="JACIEZ010000003">
    <property type="protein sequence ID" value="MBB4064631.1"/>
    <property type="molecule type" value="Genomic_DNA"/>
</dbReference>
<sequence>MTDTALSARSRVLLPLILIGIFVLALTLHGYLSRPSLDRYGDMYENYAWGVLWQWGYYKHPPFFGWETAAWFLVFPRTDFFYFLLAGVNAGVALVALWRIANRFGGTGFQVLVLALAMVMPPISFLGLNFNANSAMTPIWALLFLFYLRGLEKGRLGDAVAIGAFGAIAMLTKYHSVVMLGALLIHAVTDREARALLFSRFGLVAMLAFAAVIGPHLLWLYGNDFLPITYAAEQDDGEGPNFPDSALFLVTPLGYCALSMVVARSMRGLRDAFPLVPVGQVRDVWARAEGRALIHFAVWPLLLTILLGYLADAELSAVWGIPFYTAYAVIIALLVPPVYYEAHIRRAIGAILIFSALIVAIAPFWYRFESNVDSGYYNAPLPAISAEVDRVWEEAGGPEGFVIFGQAALANPVSFYSKLDPITLEADSFEVARHYMTPEQALKRGMLGLCKAGDKACEDIVRSIVPSALQPKTFTVKGRNGQDWTFNAWVSLPVR</sequence>
<keyword evidence="6 8" id="KW-1133">Transmembrane helix</keyword>
<feature type="transmembrane region" description="Helical" evidence="8">
    <location>
        <begin position="347"/>
        <end position="366"/>
    </location>
</feature>